<gene>
    <name evidence="1" type="ORF">C8F04DRAFT_1179288</name>
</gene>
<organism evidence="1 2">
    <name type="scientific">Mycena alexandri</name>
    <dbReference type="NCBI Taxonomy" id="1745969"/>
    <lineage>
        <taxon>Eukaryota</taxon>
        <taxon>Fungi</taxon>
        <taxon>Dikarya</taxon>
        <taxon>Basidiomycota</taxon>
        <taxon>Agaricomycotina</taxon>
        <taxon>Agaricomycetes</taxon>
        <taxon>Agaricomycetidae</taxon>
        <taxon>Agaricales</taxon>
        <taxon>Marasmiineae</taxon>
        <taxon>Mycenaceae</taxon>
        <taxon>Mycena</taxon>
    </lineage>
</organism>
<dbReference type="Proteomes" id="UP001218188">
    <property type="component" value="Unassembled WGS sequence"/>
</dbReference>
<evidence type="ECO:0000313" key="1">
    <source>
        <dbReference type="EMBL" id="KAJ7038953.1"/>
    </source>
</evidence>
<sequence>MPKEPTKPAKKRTSRGPPAFQVRFANISAEEAAQGLKKTSERQNTTIPARSLASDIQLKELWLTLEQRSAIDTLNAANAGLDTKFYVNGDQEQQSQYEAAALMASHGLDLDSREDNGNRWSVRWSTSKDGVTAGMIIVWRVPRKGAPPSTSQVV</sequence>
<comment type="caution">
    <text evidence="1">The sequence shown here is derived from an EMBL/GenBank/DDBJ whole genome shotgun (WGS) entry which is preliminary data.</text>
</comment>
<evidence type="ECO:0000313" key="2">
    <source>
        <dbReference type="Proteomes" id="UP001218188"/>
    </source>
</evidence>
<protein>
    <submittedName>
        <fullName evidence="1">Uncharacterized protein</fullName>
    </submittedName>
</protein>
<keyword evidence="2" id="KW-1185">Reference proteome</keyword>
<name>A0AAD6T3U7_9AGAR</name>
<reference evidence="1" key="1">
    <citation type="submission" date="2023-03" db="EMBL/GenBank/DDBJ databases">
        <title>Massive genome expansion in bonnet fungi (Mycena s.s.) driven by repeated elements and novel gene families across ecological guilds.</title>
        <authorList>
            <consortium name="Lawrence Berkeley National Laboratory"/>
            <person name="Harder C.B."/>
            <person name="Miyauchi S."/>
            <person name="Viragh M."/>
            <person name="Kuo A."/>
            <person name="Thoen E."/>
            <person name="Andreopoulos B."/>
            <person name="Lu D."/>
            <person name="Skrede I."/>
            <person name="Drula E."/>
            <person name="Henrissat B."/>
            <person name="Morin E."/>
            <person name="Kohler A."/>
            <person name="Barry K."/>
            <person name="LaButti K."/>
            <person name="Morin E."/>
            <person name="Salamov A."/>
            <person name="Lipzen A."/>
            <person name="Mereny Z."/>
            <person name="Hegedus B."/>
            <person name="Baldrian P."/>
            <person name="Stursova M."/>
            <person name="Weitz H."/>
            <person name="Taylor A."/>
            <person name="Grigoriev I.V."/>
            <person name="Nagy L.G."/>
            <person name="Martin F."/>
            <person name="Kauserud H."/>
        </authorList>
    </citation>
    <scope>NUCLEOTIDE SEQUENCE</scope>
    <source>
        <strain evidence="1">CBHHK200</strain>
    </source>
</reference>
<dbReference type="AlphaFoldDB" id="A0AAD6T3U7"/>
<proteinExistence type="predicted"/>
<accession>A0AAD6T3U7</accession>
<dbReference type="EMBL" id="JARJCM010000029">
    <property type="protein sequence ID" value="KAJ7038953.1"/>
    <property type="molecule type" value="Genomic_DNA"/>
</dbReference>